<dbReference type="Gene3D" id="3.20.20.80">
    <property type="entry name" value="Glycosidases"/>
    <property type="match status" value="1"/>
</dbReference>
<evidence type="ECO:0000256" key="1">
    <source>
        <dbReference type="SAM" id="MobiDB-lite"/>
    </source>
</evidence>
<dbReference type="RefSeq" id="WP_086674025.1">
    <property type="nucleotide sequence ID" value="NZ_FNUJ01000007.1"/>
</dbReference>
<dbReference type="Proteomes" id="UP000198878">
    <property type="component" value="Unassembled WGS sequence"/>
</dbReference>
<dbReference type="InterPro" id="IPR015020">
    <property type="entry name" value="Rv2525c-like_Glyco_Hydro-like"/>
</dbReference>
<sequence length="317" mass="33159">MTQFADYSAGRPSGAALKAAGFTGVVRYVGLGSAGKRLTAAEYRDLVAAGVQVLLVAELGVGDSWGTATDDDYARGKANAAAALNDAHACGIPDRDIVIFAASDAQPSATWHVTDTVKYVRGFRDVLGLSRTGHYGFAATNQAVHAAGVASFYWRCGAEPSAADKGWVHLWQRNRNPTTRVVAGVPCDINDVYRPISPVAPSPVPTPAVEEDDAMDPIQLPVSESTTYRTIPWNGRAAVLNLITTNTDLFVARPGNWGPGGGTGGGDPTNPNLPRAGDGWRITANLPGAFTVPGGTTRIFLAYSCASLAYAWPVATA</sequence>
<feature type="region of interest" description="Disordered" evidence="1">
    <location>
        <begin position="256"/>
        <end position="275"/>
    </location>
</feature>
<dbReference type="STRING" id="218821.SAMN05421837_107383"/>
<gene>
    <name evidence="3" type="ORF">SAMN05421837_107383</name>
</gene>
<dbReference type="SUPFAM" id="SSF51445">
    <property type="entry name" value="(Trans)glycosidases"/>
    <property type="match status" value="1"/>
</dbReference>
<name>A0A1H5R7R5_9PSEU</name>
<dbReference type="EMBL" id="FNUJ01000007">
    <property type="protein sequence ID" value="SEF34425.1"/>
    <property type="molecule type" value="Genomic_DNA"/>
</dbReference>
<keyword evidence="4" id="KW-1185">Reference proteome</keyword>
<proteinExistence type="predicted"/>
<accession>A0A1H5R7R5</accession>
<reference evidence="4" key="1">
    <citation type="submission" date="2016-10" db="EMBL/GenBank/DDBJ databases">
        <authorList>
            <person name="Varghese N."/>
            <person name="Submissions S."/>
        </authorList>
    </citation>
    <scope>NUCLEOTIDE SEQUENCE [LARGE SCALE GENOMIC DNA]</scope>
    <source>
        <strain evidence="4">DSM 44654</strain>
    </source>
</reference>
<evidence type="ECO:0000259" key="2">
    <source>
        <dbReference type="Pfam" id="PF08924"/>
    </source>
</evidence>
<evidence type="ECO:0000313" key="3">
    <source>
        <dbReference type="EMBL" id="SEF34425.1"/>
    </source>
</evidence>
<feature type="domain" description="Rv2525c-like glycoside hydrolase-like" evidence="2">
    <location>
        <begin position="15"/>
        <end position="149"/>
    </location>
</feature>
<dbReference type="InterPro" id="IPR017853">
    <property type="entry name" value="GH"/>
</dbReference>
<feature type="compositionally biased region" description="Gly residues" evidence="1">
    <location>
        <begin position="257"/>
        <end position="267"/>
    </location>
</feature>
<dbReference type="OrthoDB" id="4369457at2"/>
<evidence type="ECO:0000313" key="4">
    <source>
        <dbReference type="Proteomes" id="UP000198878"/>
    </source>
</evidence>
<organism evidence="3 4">
    <name type="scientific">Amycolatopsis pretoriensis</name>
    <dbReference type="NCBI Taxonomy" id="218821"/>
    <lineage>
        <taxon>Bacteria</taxon>
        <taxon>Bacillati</taxon>
        <taxon>Actinomycetota</taxon>
        <taxon>Actinomycetes</taxon>
        <taxon>Pseudonocardiales</taxon>
        <taxon>Pseudonocardiaceae</taxon>
        <taxon>Amycolatopsis</taxon>
    </lineage>
</organism>
<protein>
    <recommendedName>
        <fullName evidence="2">Rv2525c-like glycoside hydrolase-like domain-containing protein</fullName>
    </recommendedName>
</protein>
<dbReference type="Pfam" id="PF08924">
    <property type="entry name" value="Rv2525c_GlyHyd-like"/>
    <property type="match status" value="1"/>
</dbReference>
<dbReference type="AlphaFoldDB" id="A0A1H5R7R5"/>